<dbReference type="GO" id="GO:0007030">
    <property type="term" value="P:Golgi organization"/>
    <property type="evidence" value="ECO:0007669"/>
    <property type="project" value="InterPro"/>
</dbReference>
<organism evidence="11 12">
    <name type="scientific">Wickerhamomyces anomalus (strain ATCC 58044 / CBS 1984 / NCYC 433 / NRRL Y-366-8)</name>
    <name type="common">Yeast</name>
    <name type="synonym">Hansenula anomala</name>
    <dbReference type="NCBI Taxonomy" id="683960"/>
    <lineage>
        <taxon>Eukaryota</taxon>
        <taxon>Fungi</taxon>
        <taxon>Dikarya</taxon>
        <taxon>Ascomycota</taxon>
        <taxon>Saccharomycotina</taxon>
        <taxon>Saccharomycetes</taxon>
        <taxon>Phaffomycetales</taxon>
        <taxon>Wickerhamomycetaceae</taxon>
        <taxon>Wickerhamomyces</taxon>
    </lineage>
</organism>
<dbReference type="InterPro" id="IPR009316">
    <property type="entry name" value="COG2"/>
</dbReference>
<feature type="coiled-coil region" evidence="9">
    <location>
        <begin position="62"/>
        <end position="135"/>
    </location>
</feature>
<name>A0A1E3PAE1_WICAA</name>
<keyword evidence="7" id="KW-0472">Membrane</keyword>
<dbReference type="PANTHER" id="PTHR12961:SF0">
    <property type="entry name" value="CONSERVED OLIGOMERIC GOLGI COMPLEX SUBUNIT 2"/>
    <property type="match status" value="1"/>
</dbReference>
<evidence type="ECO:0000256" key="3">
    <source>
        <dbReference type="ARBA" id="ARBA00020977"/>
    </source>
</evidence>
<gene>
    <name evidence="11" type="ORF">WICANDRAFT_87408</name>
</gene>
<proteinExistence type="inferred from homology"/>
<accession>A0A1E3PAE1</accession>
<dbReference type="RefSeq" id="XP_019041401.1">
    <property type="nucleotide sequence ID" value="XM_019186110.1"/>
</dbReference>
<dbReference type="STRING" id="683960.A0A1E3PAE1"/>
<keyword evidence="9" id="KW-0175">Coiled coil</keyword>
<protein>
    <recommendedName>
        <fullName evidence="3">Conserved oligomeric Golgi complex subunit 2</fullName>
    </recommendedName>
    <alternativeName>
        <fullName evidence="8">Component of oligomeric Golgi complex 2</fullName>
    </alternativeName>
</protein>
<evidence type="ECO:0000256" key="9">
    <source>
        <dbReference type="SAM" id="Coils"/>
    </source>
</evidence>
<evidence type="ECO:0000256" key="5">
    <source>
        <dbReference type="ARBA" id="ARBA00022927"/>
    </source>
</evidence>
<dbReference type="GO" id="GO:0017119">
    <property type="term" value="C:Golgi transport complex"/>
    <property type="evidence" value="ECO:0007669"/>
    <property type="project" value="TreeGrafter"/>
</dbReference>
<dbReference type="GeneID" id="30203356"/>
<feature type="domain" description="Conserved oligomeric Golgi complex subunit 2 N-terminal" evidence="10">
    <location>
        <begin position="48"/>
        <end position="112"/>
    </location>
</feature>
<keyword evidence="6" id="KW-0333">Golgi apparatus</keyword>
<evidence type="ECO:0000256" key="6">
    <source>
        <dbReference type="ARBA" id="ARBA00023034"/>
    </source>
</evidence>
<dbReference type="Pfam" id="PF06148">
    <property type="entry name" value="COG2_N"/>
    <property type="match status" value="1"/>
</dbReference>
<dbReference type="GO" id="GO:0006891">
    <property type="term" value="P:intra-Golgi vesicle-mediated transport"/>
    <property type="evidence" value="ECO:0007669"/>
    <property type="project" value="TreeGrafter"/>
</dbReference>
<keyword evidence="5" id="KW-0653">Protein transport</keyword>
<dbReference type="GO" id="GO:0000139">
    <property type="term" value="C:Golgi membrane"/>
    <property type="evidence" value="ECO:0007669"/>
    <property type="project" value="UniProtKB-SubCell"/>
</dbReference>
<evidence type="ECO:0000256" key="4">
    <source>
        <dbReference type="ARBA" id="ARBA00022448"/>
    </source>
</evidence>
<dbReference type="GO" id="GO:0015031">
    <property type="term" value="P:protein transport"/>
    <property type="evidence" value="ECO:0007669"/>
    <property type="project" value="UniProtKB-KW"/>
</dbReference>
<dbReference type="PANTHER" id="PTHR12961">
    <property type="entry name" value="CONSERVED OLIGOMERIC GOLGI COMPLEX COMPONENT 2"/>
    <property type="match status" value="1"/>
</dbReference>
<comment type="similarity">
    <text evidence="2">Belongs to the COG2 family.</text>
</comment>
<evidence type="ECO:0000313" key="12">
    <source>
        <dbReference type="Proteomes" id="UP000094112"/>
    </source>
</evidence>
<dbReference type="Proteomes" id="UP000094112">
    <property type="component" value="Unassembled WGS sequence"/>
</dbReference>
<keyword evidence="12" id="KW-1185">Reference proteome</keyword>
<reference evidence="11 12" key="1">
    <citation type="journal article" date="2016" name="Proc. Natl. Acad. Sci. U.S.A.">
        <title>Comparative genomics of biotechnologically important yeasts.</title>
        <authorList>
            <person name="Riley R."/>
            <person name="Haridas S."/>
            <person name="Wolfe K.H."/>
            <person name="Lopes M.R."/>
            <person name="Hittinger C.T."/>
            <person name="Goeker M."/>
            <person name="Salamov A.A."/>
            <person name="Wisecaver J.H."/>
            <person name="Long T.M."/>
            <person name="Calvey C.H."/>
            <person name="Aerts A.L."/>
            <person name="Barry K.W."/>
            <person name="Choi C."/>
            <person name="Clum A."/>
            <person name="Coughlan A.Y."/>
            <person name="Deshpande S."/>
            <person name="Douglass A.P."/>
            <person name="Hanson S.J."/>
            <person name="Klenk H.-P."/>
            <person name="LaButti K.M."/>
            <person name="Lapidus A."/>
            <person name="Lindquist E.A."/>
            <person name="Lipzen A.M."/>
            <person name="Meier-Kolthoff J.P."/>
            <person name="Ohm R.A."/>
            <person name="Otillar R.P."/>
            <person name="Pangilinan J.L."/>
            <person name="Peng Y."/>
            <person name="Rokas A."/>
            <person name="Rosa C.A."/>
            <person name="Scheuner C."/>
            <person name="Sibirny A.A."/>
            <person name="Slot J.C."/>
            <person name="Stielow J.B."/>
            <person name="Sun H."/>
            <person name="Kurtzman C.P."/>
            <person name="Blackwell M."/>
            <person name="Grigoriev I.V."/>
            <person name="Jeffries T.W."/>
        </authorList>
    </citation>
    <scope>NUCLEOTIDE SEQUENCE [LARGE SCALE GENOMIC DNA]</scope>
    <source>
        <strain evidence="12">ATCC 58044 / CBS 1984 / NCYC 433 / NRRL Y-366-8</strain>
    </source>
</reference>
<feature type="non-terminal residue" evidence="11">
    <location>
        <position position="136"/>
    </location>
</feature>
<keyword evidence="4" id="KW-0813">Transport</keyword>
<dbReference type="OrthoDB" id="332281at2759"/>
<evidence type="ECO:0000313" key="11">
    <source>
        <dbReference type="EMBL" id="ODQ62194.1"/>
    </source>
</evidence>
<evidence type="ECO:0000256" key="7">
    <source>
        <dbReference type="ARBA" id="ARBA00023136"/>
    </source>
</evidence>
<dbReference type="AlphaFoldDB" id="A0A1E3PAE1"/>
<sequence length="136" mass="16054">MAATFEEELNFENEEFPFPKTITRETFLNDLQIDPTNPAQSIVRINEVKFNVDQFLFDHYRFTSLEDLQAELSSLLKELDQELFNLVNNDYFDFINLGKSLEGGENLVDRLRVDVSKYRKKLKDENSRLDESKKHV</sequence>
<evidence type="ECO:0000256" key="8">
    <source>
        <dbReference type="ARBA" id="ARBA00031344"/>
    </source>
</evidence>
<evidence type="ECO:0000259" key="10">
    <source>
        <dbReference type="Pfam" id="PF06148"/>
    </source>
</evidence>
<dbReference type="InterPro" id="IPR024602">
    <property type="entry name" value="COG_su2_N"/>
</dbReference>
<dbReference type="EMBL" id="KV454208">
    <property type="protein sequence ID" value="ODQ62194.1"/>
    <property type="molecule type" value="Genomic_DNA"/>
</dbReference>
<comment type="subcellular location">
    <subcellularLocation>
        <location evidence="1">Golgi apparatus membrane</location>
        <topology evidence="1">Peripheral membrane protein</topology>
    </subcellularLocation>
</comment>
<evidence type="ECO:0000256" key="2">
    <source>
        <dbReference type="ARBA" id="ARBA00007603"/>
    </source>
</evidence>
<evidence type="ECO:0000256" key="1">
    <source>
        <dbReference type="ARBA" id="ARBA00004395"/>
    </source>
</evidence>